<feature type="compositionally biased region" description="Basic and acidic residues" evidence="1">
    <location>
        <begin position="106"/>
        <end position="120"/>
    </location>
</feature>
<dbReference type="EMBL" id="MIGC01002365">
    <property type="protein sequence ID" value="PHJ21223.1"/>
    <property type="molecule type" value="Genomic_DNA"/>
</dbReference>
<evidence type="ECO:0000313" key="2">
    <source>
        <dbReference type="EMBL" id="PHJ21223.1"/>
    </source>
</evidence>
<proteinExistence type="predicted"/>
<gene>
    <name evidence="2" type="ORF">CSUI_004941</name>
</gene>
<feature type="region of interest" description="Disordered" evidence="1">
    <location>
        <begin position="30"/>
        <end position="63"/>
    </location>
</feature>
<accession>A0A2C6KZQ6</accession>
<dbReference type="RefSeq" id="XP_067922907.1">
    <property type="nucleotide sequence ID" value="XM_068065122.1"/>
</dbReference>
<dbReference type="Proteomes" id="UP000221165">
    <property type="component" value="Unassembled WGS sequence"/>
</dbReference>
<reference evidence="2 3" key="1">
    <citation type="journal article" date="2017" name="Int. J. Parasitol.">
        <title>The genome of the protozoan parasite Cystoisospora suis and a reverse vaccinology approach to identify vaccine candidates.</title>
        <authorList>
            <person name="Palmieri N."/>
            <person name="Shrestha A."/>
            <person name="Ruttkowski B."/>
            <person name="Beck T."/>
            <person name="Vogl C."/>
            <person name="Tomley F."/>
            <person name="Blake D.P."/>
            <person name="Joachim A."/>
        </authorList>
    </citation>
    <scope>NUCLEOTIDE SEQUENCE [LARGE SCALE GENOMIC DNA]</scope>
    <source>
        <strain evidence="2 3">Wien I</strain>
    </source>
</reference>
<organism evidence="2 3">
    <name type="scientific">Cystoisospora suis</name>
    <dbReference type="NCBI Taxonomy" id="483139"/>
    <lineage>
        <taxon>Eukaryota</taxon>
        <taxon>Sar</taxon>
        <taxon>Alveolata</taxon>
        <taxon>Apicomplexa</taxon>
        <taxon>Conoidasida</taxon>
        <taxon>Coccidia</taxon>
        <taxon>Eucoccidiorida</taxon>
        <taxon>Eimeriorina</taxon>
        <taxon>Sarcocystidae</taxon>
        <taxon>Cystoisospora</taxon>
    </lineage>
</organism>
<protein>
    <submittedName>
        <fullName evidence="2">Uncharacterized protein</fullName>
    </submittedName>
</protein>
<dbReference type="VEuPathDB" id="ToxoDB:CSUI_004941"/>
<evidence type="ECO:0000256" key="1">
    <source>
        <dbReference type="SAM" id="MobiDB-lite"/>
    </source>
</evidence>
<keyword evidence="3" id="KW-1185">Reference proteome</keyword>
<name>A0A2C6KZQ6_9APIC</name>
<dbReference type="AlphaFoldDB" id="A0A2C6KZQ6"/>
<evidence type="ECO:0000313" key="3">
    <source>
        <dbReference type="Proteomes" id="UP000221165"/>
    </source>
</evidence>
<dbReference type="GeneID" id="94428333"/>
<sequence>MLVAAAVVDSIPPARNPPCVKVQMSKRSSFPTLDREACSPTFPTPPLEDSHDPSPPHGGEGLHCHAWNGATLLLPRKSPGLECGGEGTVAAPTVGFKGGKGGLWPRKVEGNEKRDGECDS</sequence>
<comment type="caution">
    <text evidence="2">The sequence shown here is derived from an EMBL/GenBank/DDBJ whole genome shotgun (WGS) entry which is preliminary data.</text>
</comment>
<feature type="region of interest" description="Disordered" evidence="1">
    <location>
        <begin position="89"/>
        <end position="120"/>
    </location>
</feature>